<dbReference type="PROSITE" id="PS51257">
    <property type="entry name" value="PROKAR_LIPOPROTEIN"/>
    <property type="match status" value="1"/>
</dbReference>
<dbReference type="InterPro" id="IPR016186">
    <property type="entry name" value="C-type_lectin-like/link_sf"/>
</dbReference>
<dbReference type="AlphaFoldDB" id="A0A081BQQ8"/>
<dbReference type="Pfam" id="PF07588">
    <property type="entry name" value="DUF1554"/>
    <property type="match status" value="1"/>
</dbReference>
<evidence type="ECO:0000313" key="3">
    <source>
        <dbReference type="Proteomes" id="UP000030700"/>
    </source>
</evidence>
<feature type="domain" description="DUF1554" evidence="1">
    <location>
        <begin position="215"/>
        <end position="330"/>
    </location>
</feature>
<dbReference type="Gene3D" id="3.10.100.10">
    <property type="entry name" value="Mannose-Binding Protein A, subunit A"/>
    <property type="match status" value="1"/>
</dbReference>
<dbReference type="InterPro" id="IPR016187">
    <property type="entry name" value="CTDL_fold"/>
</dbReference>
<evidence type="ECO:0000259" key="1">
    <source>
        <dbReference type="Pfam" id="PF07588"/>
    </source>
</evidence>
<sequence length="360" mass="38490">MKLNKNMTRTLLTGLVGLTLIGGLVAGCQLFDTNSSSLTAPTAETVRPENFIIGSADSDQWGGQYSKDNTYFMVNIPVTGAVKVEYTITGGATYALFVDTTTPTKWEIGLKTVDGVTDTLQSVCVTYTDGVPFASVPADATTSTQHQAAHYLRKLENGTENWWPIDAAFAFAGETKTVCVLIDGVVQGADVAGPFPKATAPVTPARDVRIFVTQSTYTGNLGGVSGANVKCQSDTNAAGLTGYTIKAIISDSSQNAKDVLPAAQQTLPVYRLDGTTQIATNWAALWNAVTTPLNNSITDTWAWIWTGTWDSGTVTPNTCANWTANSGNGEYGRPDRTDFWIREFDDSCSSNSLSLYCIAY</sequence>
<dbReference type="SUPFAM" id="SSF56436">
    <property type="entry name" value="C-type lectin-like"/>
    <property type="match status" value="1"/>
</dbReference>
<proteinExistence type="predicted"/>
<organism evidence="2">
    <name type="scientific">Candidatus Moduliflexus flocculans</name>
    <dbReference type="NCBI Taxonomy" id="1499966"/>
    <lineage>
        <taxon>Bacteria</taxon>
        <taxon>Candidatus Moduliflexota</taxon>
        <taxon>Candidatus Moduliflexia</taxon>
        <taxon>Candidatus Moduliflexales</taxon>
        <taxon>Candidatus Moduliflexaceae</taxon>
    </lineage>
</organism>
<accession>A0A081BQQ8</accession>
<reference evidence="2" key="1">
    <citation type="journal article" date="2015" name="PeerJ">
        <title>First genomic representation of candidate bacterial phylum KSB3 points to enhanced environmental sensing as a trigger of wastewater bulking.</title>
        <authorList>
            <person name="Sekiguchi Y."/>
            <person name="Ohashi A."/>
            <person name="Parks D.H."/>
            <person name="Yamauchi T."/>
            <person name="Tyson G.W."/>
            <person name="Hugenholtz P."/>
        </authorList>
    </citation>
    <scope>NUCLEOTIDE SEQUENCE [LARGE SCALE GENOMIC DNA]</scope>
</reference>
<dbReference type="HOGENOM" id="CLU_768724_0_0_0"/>
<gene>
    <name evidence="2" type="ORF">U14_05013</name>
</gene>
<dbReference type="Proteomes" id="UP000030700">
    <property type="component" value="Unassembled WGS sequence"/>
</dbReference>
<name>A0A081BQQ8_9BACT</name>
<evidence type="ECO:0000313" key="2">
    <source>
        <dbReference type="EMBL" id="GAK53739.1"/>
    </source>
</evidence>
<protein>
    <recommendedName>
        <fullName evidence="1">DUF1554 domain-containing protein</fullName>
    </recommendedName>
</protein>
<dbReference type="EMBL" id="DF820460">
    <property type="protein sequence ID" value="GAK53739.1"/>
    <property type="molecule type" value="Genomic_DNA"/>
</dbReference>
<keyword evidence="3" id="KW-1185">Reference proteome</keyword>
<dbReference type="InterPro" id="IPR011448">
    <property type="entry name" value="DUF1554"/>
</dbReference>